<dbReference type="AlphaFoldDB" id="A0A972VXI4"/>
<evidence type="ECO:0000256" key="1">
    <source>
        <dbReference type="ARBA" id="ARBA00009477"/>
    </source>
</evidence>
<dbReference type="Gene3D" id="2.40.30.170">
    <property type="match status" value="1"/>
</dbReference>
<dbReference type="SUPFAM" id="SSF111369">
    <property type="entry name" value="HlyD-like secretion proteins"/>
    <property type="match status" value="1"/>
</dbReference>
<dbReference type="Proteomes" id="UP000754644">
    <property type="component" value="Unassembled WGS sequence"/>
</dbReference>
<dbReference type="PANTHER" id="PTHR30469:SF12">
    <property type="entry name" value="MULTIDRUG RESISTANCE PROTEIN MDTA"/>
    <property type="match status" value="1"/>
</dbReference>
<evidence type="ECO:0000313" key="2">
    <source>
        <dbReference type="EMBL" id="NQV64417.1"/>
    </source>
</evidence>
<sequence length="399" mass="43561">MPTKTILSITIICVSLAAAVWMYNQKSPPQTVETSPPTMFVDVMRAEITDVKITVSVQGSVTPRTETTLISEVAGLITEVSPAFVAGGFFNKGDVLVRIDDRNYRSEVKRAQASVISAETMVTREAGLADYAKEDWERAQSVLKSSKAASDLALRKPQLTEALANLEFARAELEKREGDLDRTTIRAPYNGLVREKRADIGQFVNGGTPLAATFAVDVAEIRLPLPDRELPFLGLDERELVSGNGPNVTLAANIGGERYTWKGRIVRTEGVFDARSRVLYLVAQIEDPYNQHSAKWLQPLRIGTFVEASITGQQLKDVIRVPRSALKRDGKLWVITAEDTLEPVSVEVARADEKFVLIKSGLEPGQLISLTVPENPLPGTAVRYQEAVEGTGGSSVGIN</sequence>
<gene>
    <name evidence="2" type="ORF">HQ497_03535</name>
</gene>
<organism evidence="2 3">
    <name type="scientific">SAR86 cluster bacterium</name>
    <dbReference type="NCBI Taxonomy" id="2030880"/>
    <lineage>
        <taxon>Bacteria</taxon>
        <taxon>Pseudomonadati</taxon>
        <taxon>Pseudomonadota</taxon>
        <taxon>Gammaproteobacteria</taxon>
        <taxon>SAR86 cluster</taxon>
    </lineage>
</organism>
<accession>A0A972VXI4</accession>
<dbReference type="NCBIfam" id="TIGR01730">
    <property type="entry name" value="RND_mfp"/>
    <property type="match status" value="1"/>
</dbReference>
<dbReference type="EMBL" id="JABMOJ010000126">
    <property type="protein sequence ID" value="NQV64417.1"/>
    <property type="molecule type" value="Genomic_DNA"/>
</dbReference>
<dbReference type="Gene3D" id="2.40.420.20">
    <property type="match status" value="1"/>
</dbReference>
<dbReference type="InterPro" id="IPR006143">
    <property type="entry name" value="RND_pump_MFP"/>
</dbReference>
<dbReference type="Gene3D" id="1.10.287.470">
    <property type="entry name" value="Helix hairpin bin"/>
    <property type="match status" value="1"/>
</dbReference>
<name>A0A972VXI4_9GAMM</name>
<protein>
    <submittedName>
        <fullName evidence="2">Efflux RND transporter periplasmic adaptor subunit</fullName>
    </submittedName>
</protein>
<evidence type="ECO:0000313" key="3">
    <source>
        <dbReference type="Proteomes" id="UP000754644"/>
    </source>
</evidence>
<dbReference type="GO" id="GO:1990281">
    <property type="term" value="C:efflux pump complex"/>
    <property type="evidence" value="ECO:0007669"/>
    <property type="project" value="TreeGrafter"/>
</dbReference>
<reference evidence="2" key="1">
    <citation type="submission" date="2020-05" db="EMBL/GenBank/DDBJ databases">
        <title>Sulfur intermediates as new biogeochemical hubs in an aquatic model microbial ecosystem.</title>
        <authorList>
            <person name="Vigneron A."/>
        </authorList>
    </citation>
    <scope>NUCLEOTIDE SEQUENCE</scope>
    <source>
        <strain evidence="2">Bin.250</strain>
    </source>
</reference>
<proteinExistence type="inferred from homology"/>
<dbReference type="Gene3D" id="2.40.50.100">
    <property type="match status" value="1"/>
</dbReference>
<dbReference type="PANTHER" id="PTHR30469">
    <property type="entry name" value="MULTIDRUG RESISTANCE PROTEIN MDTA"/>
    <property type="match status" value="1"/>
</dbReference>
<dbReference type="GO" id="GO:0015562">
    <property type="term" value="F:efflux transmembrane transporter activity"/>
    <property type="evidence" value="ECO:0007669"/>
    <property type="project" value="TreeGrafter"/>
</dbReference>
<comment type="similarity">
    <text evidence="1">Belongs to the membrane fusion protein (MFP) (TC 8.A.1) family.</text>
</comment>
<comment type="caution">
    <text evidence="2">The sequence shown here is derived from an EMBL/GenBank/DDBJ whole genome shotgun (WGS) entry which is preliminary data.</text>
</comment>